<dbReference type="GO" id="GO:0006508">
    <property type="term" value="P:proteolysis"/>
    <property type="evidence" value="ECO:0007669"/>
    <property type="project" value="InterPro"/>
</dbReference>
<dbReference type="PROSITE" id="PS51767">
    <property type="entry name" value="PEPTIDASE_A1"/>
    <property type="match status" value="1"/>
</dbReference>
<dbReference type="SUPFAM" id="SSF50630">
    <property type="entry name" value="Acid proteases"/>
    <property type="match status" value="1"/>
</dbReference>
<evidence type="ECO:0000259" key="4">
    <source>
        <dbReference type="PROSITE" id="PS51767"/>
    </source>
</evidence>
<dbReference type="InterPro" id="IPR021109">
    <property type="entry name" value="Peptidase_aspartic_dom_sf"/>
</dbReference>
<dbReference type="PRINTS" id="PR00792">
    <property type="entry name" value="PEPSIN"/>
</dbReference>
<dbReference type="CDD" id="cd05471">
    <property type="entry name" value="pepsin_like"/>
    <property type="match status" value="1"/>
</dbReference>
<feature type="domain" description="Peptidase A1" evidence="4">
    <location>
        <begin position="137"/>
        <end position="479"/>
    </location>
</feature>
<feature type="transmembrane region" description="Helical" evidence="3">
    <location>
        <begin position="32"/>
        <end position="52"/>
    </location>
</feature>
<keyword evidence="3" id="KW-1133">Transmembrane helix</keyword>
<keyword evidence="6" id="KW-1185">Reference proteome</keyword>
<organism evidence="5 6">
    <name type="scientific">Fusarium avenaceum</name>
    <dbReference type="NCBI Taxonomy" id="40199"/>
    <lineage>
        <taxon>Eukaryota</taxon>
        <taxon>Fungi</taxon>
        <taxon>Dikarya</taxon>
        <taxon>Ascomycota</taxon>
        <taxon>Pezizomycotina</taxon>
        <taxon>Sordariomycetes</taxon>
        <taxon>Hypocreomycetidae</taxon>
        <taxon>Hypocreales</taxon>
        <taxon>Nectriaceae</taxon>
        <taxon>Fusarium</taxon>
        <taxon>Fusarium tricinctum species complex</taxon>
    </lineage>
</organism>
<dbReference type="Pfam" id="PF00026">
    <property type="entry name" value="Asp"/>
    <property type="match status" value="1"/>
</dbReference>
<dbReference type="GO" id="GO:0004190">
    <property type="term" value="F:aspartic-type endopeptidase activity"/>
    <property type="evidence" value="ECO:0007669"/>
    <property type="project" value="InterPro"/>
</dbReference>
<dbReference type="GO" id="GO:0000324">
    <property type="term" value="C:fungal-type vacuole"/>
    <property type="evidence" value="ECO:0007669"/>
    <property type="project" value="TreeGrafter"/>
</dbReference>
<evidence type="ECO:0000313" key="5">
    <source>
        <dbReference type="EMBL" id="KAG5662215.1"/>
    </source>
</evidence>
<dbReference type="InterPro" id="IPR034164">
    <property type="entry name" value="Pepsin-like_dom"/>
</dbReference>
<gene>
    <name evidence="5" type="ORF">KAF25_004454</name>
</gene>
<accession>A0A9P7HAW4</accession>
<dbReference type="PANTHER" id="PTHR47966:SF47">
    <property type="entry name" value="ENDOPEPTIDASE, PUTATIVE (AFU_ORTHOLOGUE AFUA_3G01220)-RELATED"/>
    <property type="match status" value="1"/>
</dbReference>
<feature type="region of interest" description="Disordered" evidence="2">
    <location>
        <begin position="99"/>
        <end position="122"/>
    </location>
</feature>
<feature type="compositionally biased region" description="Low complexity" evidence="2">
    <location>
        <begin position="105"/>
        <end position="114"/>
    </location>
</feature>
<proteinExistence type="inferred from homology"/>
<dbReference type="Gene3D" id="2.40.70.10">
    <property type="entry name" value="Acid Proteases"/>
    <property type="match status" value="2"/>
</dbReference>
<keyword evidence="3" id="KW-0472">Membrane</keyword>
<dbReference type="InterPro" id="IPR033121">
    <property type="entry name" value="PEPTIDASE_A1"/>
</dbReference>
<evidence type="ECO:0000313" key="6">
    <source>
        <dbReference type="Proteomes" id="UP000782241"/>
    </source>
</evidence>
<dbReference type="InterPro" id="IPR001461">
    <property type="entry name" value="Aspartic_peptidase_A1"/>
</dbReference>
<name>A0A9P7HAW4_9HYPO</name>
<dbReference type="PANTHER" id="PTHR47966">
    <property type="entry name" value="BETA-SITE APP-CLEAVING ENZYME, ISOFORM A-RELATED"/>
    <property type="match status" value="1"/>
</dbReference>
<comment type="caution">
    <text evidence="5">The sequence shown here is derived from an EMBL/GenBank/DDBJ whole genome shotgun (WGS) entry which is preliminary data.</text>
</comment>
<dbReference type="Proteomes" id="UP000782241">
    <property type="component" value="Unassembled WGS sequence"/>
</dbReference>
<comment type="similarity">
    <text evidence="1">Belongs to the peptidase A1 family.</text>
</comment>
<evidence type="ECO:0000256" key="1">
    <source>
        <dbReference type="ARBA" id="ARBA00007447"/>
    </source>
</evidence>
<dbReference type="EMBL" id="JAGPUO010000006">
    <property type="protein sequence ID" value="KAG5662215.1"/>
    <property type="molecule type" value="Genomic_DNA"/>
</dbReference>
<dbReference type="AlphaFoldDB" id="A0A9P7HAW4"/>
<protein>
    <recommendedName>
        <fullName evidence="4">Peptidase A1 domain-containing protein</fullName>
    </recommendedName>
</protein>
<sequence length="482" mass="52079">MDALICRIESPLLSSPLLFASPFDILIVNMRIICLIFVLAVGILCPVLSAVVSNEVGQAHWDLSTSLNGFSFERAKAFTVKTIDRPGIHVSRLKNLKGKVDSHPRSSLSLLSRSQNSGPGESAAHYQNISALGRFSTAYGIQCSWDNTPVWFIFDTGSSDTWAAKTGFRCEDGAGRTHDQASCNFGQPHIPNFLQDVSGVYFHRRYGSGEDVSGPMGTSDIACGGISVSGQQVGLASRAYWRGDNVTVGILGLAYPSLTSGYLGDPADPVDDSDWNNYPYTPWLTNAIAQGLIDPVFSVSIGRNSSNGVLAWGGLPPMPWDPKAFAATDLIIAKLVDRDTTAWEPSFYTIIPDGLQWGSTTDTGKYPYIVDTGTTMMHVPSPLADAIARSFIPPATYMPQWGAYFADCHAIPPRFAVIISGIRFWINPADLIYQEFTDPTGKCAIAISTGGPGPYILGDVFLQNVVAAFDVGGAEMRFYSKQ</sequence>
<evidence type="ECO:0000256" key="3">
    <source>
        <dbReference type="SAM" id="Phobius"/>
    </source>
</evidence>
<keyword evidence="3" id="KW-0812">Transmembrane</keyword>
<reference evidence="5" key="1">
    <citation type="submission" date="2021-04" db="EMBL/GenBank/DDBJ databases">
        <title>Draft genome of Fusarium avenaceum strain F156N33, isolated from an atmospheric sample in Virginia.</title>
        <authorList>
            <person name="Yang S."/>
            <person name="Vinatzer B.A."/>
            <person name="Coleman J."/>
        </authorList>
    </citation>
    <scope>NUCLEOTIDE SEQUENCE</scope>
    <source>
        <strain evidence="5">F156N33</strain>
    </source>
</reference>
<evidence type="ECO:0000256" key="2">
    <source>
        <dbReference type="SAM" id="MobiDB-lite"/>
    </source>
</evidence>